<dbReference type="PANTHER" id="PTHR33307">
    <property type="entry name" value="ALPHA-RHAMNOSIDASE (EUROFUNG)"/>
    <property type="match status" value="1"/>
</dbReference>
<name>A0ABR1VD61_9PEZI</name>
<proteinExistence type="predicted"/>
<sequence>MYPVTLNSFVVPDVITKTGTLPPVPQAVWDDVVVLLPWTIYLFSGDKSALRTCWNGMRKYVDEVIPRDGDGLWDPQLWQLADWLDPAAPPNDPGAGRADGTLVADAYLVHVTRVMYRISKVLNEPDEVTEKY</sequence>
<evidence type="ECO:0000256" key="2">
    <source>
        <dbReference type="ARBA" id="ARBA00012652"/>
    </source>
</evidence>
<dbReference type="InterPro" id="IPR035396">
    <property type="entry name" value="Bac_rhamnosid6H"/>
</dbReference>
<dbReference type="PANTHER" id="PTHR33307:SF6">
    <property type="entry name" value="ALPHA-RHAMNOSIDASE (EUROFUNG)-RELATED"/>
    <property type="match status" value="1"/>
</dbReference>
<dbReference type="GeneID" id="92090205"/>
<dbReference type="InterPro" id="IPR008928">
    <property type="entry name" value="6-hairpin_glycosidase_sf"/>
</dbReference>
<feature type="domain" description="Alpha-L-rhamnosidase six-hairpin glycosidase" evidence="3">
    <location>
        <begin position="9"/>
        <end position="131"/>
    </location>
</feature>
<dbReference type="EC" id="3.2.1.40" evidence="2"/>
<evidence type="ECO:0000259" key="3">
    <source>
        <dbReference type="Pfam" id="PF17389"/>
    </source>
</evidence>
<dbReference type="InterPro" id="IPR012341">
    <property type="entry name" value="6hp_glycosidase-like_sf"/>
</dbReference>
<evidence type="ECO:0000313" key="5">
    <source>
        <dbReference type="Proteomes" id="UP001480595"/>
    </source>
</evidence>
<dbReference type="RefSeq" id="XP_066716411.1">
    <property type="nucleotide sequence ID" value="XM_066857142.1"/>
</dbReference>
<evidence type="ECO:0000256" key="1">
    <source>
        <dbReference type="ARBA" id="ARBA00001445"/>
    </source>
</evidence>
<dbReference type="EMBL" id="JAQQWL010000006">
    <property type="protein sequence ID" value="KAK8069117.1"/>
    <property type="molecule type" value="Genomic_DNA"/>
</dbReference>
<dbReference type="Proteomes" id="UP001480595">
    <property type="component" value="Unassembled WGS sequence"/>
</dbReference>
<organism evidence="4 5">
    <name type="scientific">Apiospora phragmitis</name>
    <dbReference type="NCBI Taxonomy" id="2905665"/>
    <lineage>
        <taxon>Eukaryota</taxon>
        <taxon>Fungi</taxon>
        <taxon>Dikarya</taxon>
        <taxon>Ascomycota</taxon>
        <taxon>Pezizomycotina</taxon>
        <taxon>Sordariomycetes</taxon>
        <taxon>Xylariomycetidae</taxon>
        <taxon>Amphisphaeriales</taxon>
        <taxon>Apiosporaceae</taxon>
        <taxon>Apiospora</taxon>
    </lineage>
</organism>
<dbReference type="SUPFAM" id="SSF48208">
    <property type="entry name" value="Six-hairpin glycosidases"/>
    <property type="match status" value="1"/>
</dbReference>
<keyword evidence="5" id="KW-1185">Reference proteome</keyword>
<comment type="caution">
    <text evidence="4">The sequence shown here is derived from an EMBL/GenBank/DDBJ whole genome shotgun (WGS) entry which is preliminary data.</text>
</comment>
<accession>A0ABR1VD61</accession>
<dbReference type="InterPro" id="IPR016007">
    <property type="entry name" value="Alpha_rhamnosid"/>
</dbReference>
<evidence type="ECO:0000313" key="4">
    <source>
        <dbReference type="EMBL" id="KAK8069117.1"/>
    </source>
</evidence>
<protein>
    <recommendedName>
        <fullName evidence="2">alpha-L-rhamnosidase</fullName>
        <ecNumber evidence="2">3.2.1.40</ecNumber>
    </recommendedName>
</protein>
<gene>
    <name evidence="4" type="ORF">PG994_005733</name>
</gene>
<comment type="catalytic activity">
    <reaction evidence="1">
        <text>Hydrolysis of terminal non-reducing alpha-L-rhamnose residues in alpha-L-rhamnosides.</text>
        <dbReference type="EC" id="3.2.1.40"/>
    </reaction>
</comment>
<dbReference type="Gene3D" id="1.50.10.10">
    <property type="match status" value="1"/>
</dbReference>
<reference evidence="4 5" key="1">
    <citation type="submission" date="2023-01" db="EMBL/GenBank/DDBJ databases">
        <title>Analysis of 21 Apiospora genomes using comparative genomics revels a genus with tremendous synthesis potential of carbohydrate active enzymes and secondary metabolites.</title>
        <authorList>
            <person name="Sorensen T."/>
        </authorList>
    </citation>
    <scope>NUCLEOTIDE SEQUENCE [LARGE SCALE GENOMIC DNA]</scope>
    <source>
        <strain evidence="4 5">CBS 135458</strain>
    </source>
</reference>
<dbReference type="Pfam" id="PF17389">
    <property type="entry name" value="Bac_rhamnosid6H"/>
    <property type="match status" value="1"/>
</dbReference>